<evidence type="ECO:0000256" key="6">
    <source>
        <dbReference type="SAM" id="MobiDB-lite"/>
    </source>
</evidence>
<name>D1PT66_9BACT</name>
<organism evidence="9 10">
    <name type="scientific">Hallella bergensis DSM 17361</name>
    <dbReference type="NCBI Taxonomy" id="585502"/>
    <lineage>
        <taxon>Bacteria</taxon>
        <taxon>Pseudomonadati</taxon>
        <taxon>Bacteroidota</taxon>
        <taxon>Bacteroidia</taxon>
        <taxon>Bacteroidales</taxon>
        <taxon>Prevotellaceae</taxon>
        <taxon>Hallella</taxon>
    </lineage>
</organism>
<dbReference type="Proteomes" id="UP000003160">
    <property type="component" value="Unassembled WGS sequence"/>
</dbReference>
<comment type="caution">
    <text evidence="9">The sequence shown here is derived from an EMBL/GenBank/DDBJ whole genome shotgun (WGS) entry which is preliminary data.</text>
</comment>
<evidence type="ECO:0000256" key="1">
    <source>
        <dbReference type="ARBA" id="ARBA00004442"/>
    </source>
</evidence>
<dbReference type="InterPro" id="IPR006664">
    <property type="entry name" value="OMP_bac"/>
</dbReference>
<comment type="subcellular location">
    <subcellularLocation>
        <location evidence="1">Cell outer membrane</location>
    </subcellularLocation>
</comment>
<keyword evidence="2 4" id="KW-0472">Membrane</keyword>
<dbReference type="EMBL" id="ACKS01000010">
    <property type="protein sequence ID" value="EFA45413.1"/>
    <property type="molecule type" value="Genomic_DNA"/>
</dbReference>
<evidence type="ECO:0000256" key="5">
    <source>
        <dbReference type="SAM" id="Coils"/>
    </source>
</evidence>
<evidence type="ECO:0000256" key="3">
    <source>
        <dbReference type="ARBA" id="ARBA00023237"/>
    </source>
</evidence>
<dbReference type="InterPro" id="IPR006665">
    <property type="entry name" value="OmpA-like"/>
</dbReference>
<feature type="chain" id="PRO_5003026578" evidence="7">
    <location>
        <begin position="26"/>
        <end position="317"/>
    </location>
</feature>
<keyword evidence="7" id="KW-0732">Signal</keyword>
<evidence type="ECO:0000256" key="4">
    <source>
        <dbReference type="PROSITE-ProRule" id="PRU00473"/>
    </source>
</evidence>
<evidence type="ECO:0000313" key="10">
    <source>
        <dbReference type="Proteomes" id="UP000003160"/>
    </source>
</evidence>
<dbReference type="InterPro" id="IPR036737">
    <property type="entry name" value="OmpA-like_sf"/>
</dbReference>
<dbReference type="GO" id="GO:0009279">
    <property type="term" value="C:cell outer membrane"/>
    <property type="evidence" value="ECO:0007669"/>
    <property type="project" value="UniProtKB-SubCell"/>
</dbReference>
<keyword evidence="10" id="KW-1185">Reference proteome</keyword>
<keyword evidence="5" id="KW-0175">Coiled coil</keyword>
<keyword evidence="3" id="KW-0998">Cell outer membrane</keyword>
<dbReference type="Pfam" id="PF00691">
    <property type="entry name" value="OmpA"/>
    <property type="match status" value="1"/>
</dbReference>
<dbReference type="PRINTS" id="PR01021">
    <property type="entry name" value="OMPADOMAIN"/>
</dbReference>
<dbReference type="Gene3D" id="3.30.1330.60">
    <property type="entry name" value="OmpA-like domain"/>
    <property type="match status" value="1"/>
</dbReference>
<dbReference type="RefSeq" id="WP_007175355.1">
    <property type="nucleotide sequence ID" value="NZ_GG704784.1"/>
</dbReference>
<dbReference type="PANTHER" id="PTHR30329:SF21">
    <property type="entry name" value="LIPOPROTEIN YIAD-RELATED"/>
    <property type="match status" value="1"/>
</dbReference>
<evidence type="ECO:0000259" key="8">
    <source>
        <dbReference type="PROSITE" id="PS51123"/>
    </source>
</evidence>
<feature type="signal peptide" evidence="7">
    <location>
        <begin position="1"/>
        <end position="25"/>
    </location>
</feature>
<dbReference type="SUPFAM" id="SSF103088">
    <property type="entry name" value="OmpA-like"/>
    <property type="match status" value="1"/>
</dbReference>
<evidence type="ECO:0000313" key="9">
    <source>
        <dbReference type="EMBL" id="EFA45413.1"/>
    </source>
</evidence>
<evidence type="ECO:0000256" key="2">
    <source>
        <dbReference type="ARBA" id="ARBA00023136"/>
    </source>
</evidence>
<dbReference type="PROSITE" id="PS51123">
    <property type="entry name" value="OMPA_2"/>
    <property type="match status" value="1"/>
</dbReference>
<proteinExistence type="predicted"/>
<reference evidence="9 10" key="1">
    <citation type="submission" date="2009-10" db="EMBL/GenBank/DDBJ databases">
        <authorList>
            <person name="Qin X."/>
            <person name="Bachman B."/>
            <person name="Battles P."/>
            <person name="Bell A."/>
            <person name="Bess C."/>
            <person name="Bickham C."/>
            <person name="Chaboub L."/>
            <person name="Chen D."/>
            <person name="Coyle M."/>
            <person name="Deiros D.R."/>
            <person name="Dinh H."/>
            <person name="Forbes L."/>
            <person name="Fowler G."/>
            <person name="Francisco L."/>
            <person name="Fu Q."/>
            <person name="Gubbala S."/>
            <person name="Hale W."/>
            <person name="Han Y."/>
            <person name="Hemphill L."/>
            <person name="Highlander S.K."/>
            <person name="Hirani K."/>
            <person name="Hogues M."/>
            <person name="Jackson L."/>
            <person name="Jakkamsetti A."/>
            <person name="Javaid M."/>
            <person name="Jiang H."/>
            <person name="Korchina V."/>
            <person name="Kovar C."/>
            <person name="Lara F."/>
            <person name="Lee S."/>
            <person name="Mata R."/>
            <person name="Mathew T."/>
            <person name="Moen C."/>
            <person name="Morales K."/>
            <person name="Munidasa M."/>
            <person name="Nazareth L."/>
            <person name="Ngo R."/>
            <person name="Nguyen L."/>
            <person name="Okwuonu G."/>
            <person name="Ongeri F."/>
            <person name="Patil S."/>
            <person name="Petrosino J."/>
            <person name="Pham C."/>
            <person name="Pham P."/>
            <person name="Pu L.-L."/>
            <person name="Puazo M."/>
            <person name="Raj R."/>
            <person name="Reid J."/>
            <person name="Rouhana J."/>
            <person name="Saada N."/>
            <person name="Shang Y."/>
            <person name="Simmons D."/>
            <person name="Thornton R."/>
            <person name="Warren J."/>
            <person name="Weissenberger G."/>
            <person name="Zhang J."/>
            <person name="Zhang L."/>
            <person name="Zhou C."/>
            <person name="Zhu D."/>
            <person name="Muzny D."/>
            <person name="Worley K."/>
            <person name="Gibbs R."/>
        </authorList>
    </citation>
    <scope>NUCLEOTIDE SEQUENCE [LARGE SCALE GENOMIC DNA]</scope>
    <source>
        <strain evidence="9 10">DSM 17361</strain>
    </source>
</reference>
<gene>
    <name evidence="9" type="ORF">HMPREF0645_0151</name>
</gene>
<feature type="region of interest" description="Disordered" evidence="6">
    <location>
        <begin position="55"/>
        <end position="75"/>
    </location>
</feature>
<feature type="coiled-coil region" evidence="5">
    <location>
        <begin position="128"/>
        <end position="155"/>
    </location>
</feature>
<feature type="domain" description="OmpA-like" evidence="8">
    <location>
        <begin position="208"/>
        <end position="317"/>
    </location>
</feature>
<dbReference type="HOGENOM" id="CLU_876783_0_0_10"/>
<dbReference type="PANTHER" id="PTHR30329">
    <property type="entry name" value="STATOR ELEMENT OF FLAGELLAR MOTOR COMPLEX"/>
    <property type="match status" value="1"/>
</dbReference>
<dbReference type="InterPro" id="IPR050330">
    <property type="entry name" value="Bact_OuterMem_StrucFunc"/>
</dbReference>
<dbReference type="CDD" id="cd07185">
    <property type="entry name" value="OmpA_C-like"/>
    <property type="match status" value="1"/>
</dbReference>
<evidence type="ECO:0000256" key="7">
    <source>
        <dbReference type="SAM" id="SignalP"/>
    </source>
</evidence>
<dbReference type="OrthoDB" id="9805336at2"/>
<dbReference type="AlphaFoldDB" id="D1PT66"/>
<protein>
    <submittedName>
        <fullName evidence="9">OmpA family protein</fullName>
    </submittedName>
</protein>
<sequence>MQKKHSLASLAILALSFMYTGQASAQGAWPDMGDTIVVDKNELMDILRRVAASNKRTPYRSHRGTTPYTSGAAPYRYNRGYQPGSTVPVYNTVSRQVESIPVYVPQGAGMNPYLPYNNLQNPQEDRARRDEYQQAQLLQEEIDQLQEQLRNLGQNMQDPAVKHQLDSMANHLNTLQKRQASSLEKPLVENGPKSMEQPQVDEQAKSIMTTPFETNMRQVFFEISSDKLTNEAKQTLKAVADLLVDNRDLKVKLTGHASKDGPDAFNQNLAKRRMQSVKSNLLRHGVKANQMSTLSSNIDAKSDLSTYARRVDLCISL</sequence>
<dbReference type="eggNOG" id="COG2885">
    <property type="taxonomic scope" value="Bacteria"/>
</dbReference>
<accession>D1PT66</accession>